<dbReference type="Gene3D" id="1.10.600.10">
    <property type="entry name" value="Farnesyl Diphosphate Synthase"/>
    <property type="match status" value="1"/>
</dbReference>
<dbReference type="AlphaFoldDB" id="A0A520MCS6"/>
<comment type="cofactor">
    <cofactor evidence="1">
        <name>Mg(2+)</name>
        <dbReference type="ChEBI" id="CHEBI:18420"/>
    </cofactor>
</comment>
<evidence type="ECO:0000313" key="9">
    <source>
        <dbReference type="Proteomes" id="UP000318359"/>
    </source>
</evidence>
<dbReference type="InterPro" id="IPR053378">
    <property type="entry name" value="Prenyl_diphosphate_synthase"/>
</dbReference>
<dbReference type="PROSITE" id="PS00444">
    <property type="entry name" value="POLYPRENYL_SYNTHASE_2"/>
    <property type="match status" value="1"/>
</dbReference>
<dbReference type="SFLD" id="SFLDS00005">
    <property type="entry name" value="Isoprenoid_Synthase_Type_I"/>
    <property type="match status" value="1"/>
</dbReference>
<dbReference type="PANTHER" id="PTHR43281:SF1">
    <property type="entry name" value="FARNESYL DIPHOSPHATE SYNTHASE"/>
    <property type="match status" value="1"/>
</dbReference>
<dbReference type="InterPro" id="IPR008949">
    <property type="entry name" value="Isoprenoid_synthase_dom_sf"/>
</dbReference>
<evidence type="ECO:0000256" key="1">
    <source>
        <dbReference type="ARBA" id="ARBA00001946"/>
    </source>
</evidence>
<dbReference type="Pfam" id="PF00348">
    <property type="entry name" value="polyprenyl_synt"/>
    <property type="match status" value="1"/>
</dbReference>
<keyword evidence="6" id="KW-0414">Isoprene biosynthesis</keyword>
<evidence type="ECO:0000256" key="7">
    <source>
        <dbReference type="RuleBase" id="RU004466"/>
    </source>
</evidence>
<dbReference type="GO" id="GO:0016114">
    <property type="term" value="P:terpenoid biosynthetic process"/>
    <property type="evidence" value="ECO:0007669"/>
    <property type="project" value="UniProtKB-ARBA"/>
</dbReference>
<dbReference type="FunFam" id="1.10.600.10:FF:000001">
    <property type="entry name" value="Geranylgeranyl diphosphate synthase"/>
    <property type="match status" value="1"/>
</dbReference>
<dbReference type="GO" id="GO:0005737">
    <property type="term" value="C:cytoplasm"/>
    <property type="evidence" value="ECO:0007669"/>
    <property type="project" value="UniProtKB-ARBA"/>
</dbReference>
<dbReference type="SUPFAM" id="SSF48576">
    <property type="entry name" value="Terpenoid synthases"/>
    <property type="match status" value="1"/>
</dbReference>
<dbReference type="CDD" id="cd00685">
    <property type="entry name" value="Trans_IPPS_HT"/>
    <property type="match status" value="1"/>
</dbReference>
<keyword evidence="4" id="KW-0479">Metal-binding</keyword>
<dbReference type="PROSITE" id="PS00723">
    <property type="entry name" value="POLYPRENYL_SYNTHASE_1"/>
    <property type="match status" value="1"/>
</dbReference>
<sequence>MSAKFLTRSRELIHNNLSGLIKSESLIDQAMRYSVLTDSKVIRPALVLASGKLNSNLSEASLINLASAVELIHTYSLIHDDLPSMDNDDFRRGKESSHIKFGEAYAILAGDALHDLAFELITLDKDMSDSAKVKAVNILSRASGSSGMVLGQYLDIESENNNKAIGENEIEKIHSLKTGKLIQASINLGQLESSLSIEKRSILSEFGSVIGLAFQIHDDILDQVGESSILGKSTQSDIKNFKQTYISVLGIEKSKVIANNLATKSIKLLENLNLDKDIETLKELADYMVNRNR</sequence>
<protein>
    <submittedName>
        <fullName evidence="8">Polyprenyl synthetase family protein</fullName>
    </submittedName>
</protein>
<evidence type="ECO:0000256" key="2">
    <source>
        <dbReference type="ARBA" id="ARBA00006706"/>
    </source>
</evidence>
<organism evidence="8 9">
    <name type="scientific">SAR86 cluster bacterium</name>
    <dbReference type="NCBI Taxonomy" id="2030880"/>
    <lineage>
        <taxon>Bacteria</taxon>
        <taxon>Pseudomonadati</taxon>
        <taxon>Pseudomonadota</taxon>
        <taxon>Gammaproteobacteria</taxon>
        <taxon>SAR86 cluster</taxon>
    </lineage>
</organism>
<dbReference type="Proteomes" id="UP000318359">
    <property type="component" value="Unassembled WGS sequence"/>
</dbReference>
<dbReference type="NCBIfam" id="NF045485">
    <property type="entry name" value="FPPsyn"/>
    <property type="match status" value="1"/>
</dbReference>
<evidence type="ECO:0000256" key="4">
    <source>
        <dbReference type="ARBA" id="ARBA00022723"/>
    </source>
</evidence>
<evidence type="ECO:0000313" key="8">
    <source>
        <dbReference type="EMBL" id="RZO19023.1"/>
    </source>
</evidence>
<comment type="caution">
    <text evidence="8">The sequence shown here is derived from an EMBL/GenBank/DDBJ whole genome shotgun (WGS) entry which is preliminary data.</text>
</comment>
<dbReference type="SFLD" id="SFLDG01017">
    <property type="entry name" value="Polyprenyl_Transferase_Like"/>
    <property type="match status" value="1"/>
</dbReference>
<dbReference type="GO" id="GO:0008654">
    <property type="term" value="P:phospholipid biosynthetic process"/>
    <property type="evidence" value="ECO:0007669"/>
    <property type="project" value="UniProtKB-ARBA"/>
</dbReference>
<dbReference type="PANTHER" id="PTHR43281">
    <property type="entry name" value="FARNESYL DIPHOSPHATE SYNTHASE"/>
    <property type="match status" value="1"/>
</dbReference>
<gene>
    <name evidence="8" type="ORF">EVB00_00175</name>
</gene>
<keyword evidence="5" id="KW-0460">Magnesium</keyword>
<evidence type="ECO:0000256" key="5">
    <source>
        <dbReference type="ARBA" id="ARBA00022842"/>
    </source>
</evidence>
<dbReference type="InterPro" id="IPR033749">
    <property type="entry name" value="Polyprenyl_synt_CS"/>
</dbReference>
<dbReference type="GO" id="GO:0046872">
    <property type="term" value="F:metal ion binding"/>
    <property type="evidence" value="ECO:0007669"/>
    <property type="project" value="UniProtKB-KW"/>
</dbReference>
<dbReference type="GO" id="GO:0004659">
    <property type="term" value="F:prenyltransferase activity"/>
    <property type="evidence" value="ECO:0007669"/>
    <property type="project" value="InterPro"/>
</dbReference>
<accession>A0A520MCS6</accession>
<dbReference type="EMBL" id="SHBM01000002">
    <property type="protein sequence ID" value="RZO19023.1"/>
    <property type="molecule type" value="Genomic_DNA"/>
</dbReference>
<evidence type="ECO:0000256" key="3">
    <source>
        <dbReference type="ARBA" id="ARBA00022679"/>
    </source>
</evidence>
<reference evidence="8 9" key="1">
    <citation type="submission" date="2019-02" db="EMBL/GenBank/DDBJ databases">
        <title>Prokaryotic population dynamics and viral predation in marine succession experiment using metagenomics: the confinement effect.</title>
        <authorList>
            <person name="Haro-Moreno J.M."/>
            <person name="Rodriguez-Valera F."/>
            <person name="Lopez-Perez M."/>
        </authorList>
    </citation>
    <scope>NUCLEOTIDE SEQUENCE [LARGE SCALE GENOMIC DNA]</scope>
    <source>
        <strain evidence="8">MED-G167</strain>
    </source>
</reference>
<proteinExistence type="inferred from homology"/>
<keyword evidence="3 7" id="KW-0808">Transferase</keyword>
<dbReference type="InterPro" id="IPR000092">
    <property type="entry name" value="Polyprenyl_synt"/>
</dbReference>
<evidence type="ECO:0000256" key="6">
    <source>
        <dbReference type="ARBA" id="ARBA00023229"/>
    </source>
</evidence>
<name>A0A520MCS6_9GAMM</name>
<comment type="similarity">
    <text evidence="2 7">Belongs to the FPP/GGPP synthase family.</text>
</comment>